<dbReference type="InterPro" id="IPR052155">
    <property type="entry name" value="Biofilm_reg_signaling"/>
</dbReference>
<protein>
    <submittedName>
        <fullName evidence="4">Bifunctional diguanylate cyclase/phosphodiesterase</fullName>
    </submittedName>
</protein>
<dbReference type="InterPro" id="IPR035919">
    <property type="entry name" value="EAL_sf"/>
</dbReference>
<dbReference type="InterPro" id="IPR029787">
    <property type="entry name" value="Nucleotide_cyclase"/>
</dbReference>
<proteinExistence type="predicted"/>
<dbReference type="Proteomes" id="UP000520156">
    <property type="component" value="Unassembled WGS sequence"/>
</dbReference>
<keyword evidence="1" id="KW-1133">Transmembrane helix</keyword>
<feature type="domain" description="GGDEF" evidence="3">
    <location>
        <begin position="354"/>
        <end position="487"/>
    </location>
</feature>
<dbReference type="RefSeq" id="WP_185682392.1">
    <property type="nucleotide sequence ID" value="NZ_JACLAU010000004.1"/>
</dbReference>
<dbReference type="AlphaFoldDB" id="A0A7X1F657"/>
<accession>A0A7X1F657</accession>
<dbReference type="InterPro" id="IPR000160">
    <property type="entry name" value="GGDEF_dom"/>
</dbReference>
<dbReference type="PROSITE" id="PS50887">
    <property type="entry name" value="GGDEF"/>
    <property type="match status" value="1"/>
</dbReference>
<dbReference type="EMBL" id="JACLAU010000004">
    <property type="protein sequence ID" value="MBC2650964.1"/>
    <property type="molecule type" value="Genomic_DNA"/>
</dbReference>
<dbReference type="Pfam" id="PF00563">
    <property type="entry name" value="EAL"/>
    <property type="match status" value="1"/>
</dbReference>
<feature type="transmembrane region" description="Helical" evidence="1">
    <location>
        <begin position="285"/>
        <end position="303"/>
    </location>
</feature>
<keyword evidence="1" id="KW-0472">Membrane</keyword>
<dbReference type="Gene3D" id="3.20.20.450">
    <property type="entry name" value="EAL domain"/>
    <property type="match status" value="1"/>
</dbReference>
<feature type="domain" description="EAL" evidence="2">
    <location>
        <begin position="496"/>
        <end position="745"/>
    </location>
</feature>
<dbReference type="SMART" id="SM00052">
    <property type="entry name" value="EAL"/>
    <property type="match status" value="1"/>
</dbReference>
<dbReference type="Pfam" id="PF00990">
    <property type="entry name" value="GGDEF"/>
    <property type="match status" value="1"/>
</dbReference>
<gene>
    <name evidence="4" type="ORF">H7F49_04545</name>
</gene>
<organism evidence="4 5">
    <name type="scientific">Novosphingobium aerophilum</name>
    <dbReference type="NCBI Taxonomy" id="2839843"/>
    <lineage>
        <taxon>Bacteria</taxon>
        <taxon>Pseudomonadati</taxon>
        <taxon>Pseudomonadota</taxon>
        <taxon>Alphaproteobacteria</taxon>
        <taxon>Sphingomonadales</taxon>
        <taxon>Sphingomonadaceae</taxon>
        <taxon>Novosphingobium</taxon>
    </lineage>
</organism>
<evidence type="ECO:0000256" key="1">
    <source>
        <dbReference type="SAM" id="Phobius"/>
    </source>
</evidence>
<dbReference type="InterPro" id="IPR001633">
    <property type="entry name" value="EAL_dom"/>
</dbReference>
<dbReference type="NCBIfam" id="TIGR00254">
    <property type="entry name" value="GGDEF"/>
    <property type="match status" value="1"/>
</dbReference>
<dbReference type="PANTHER" id="PTHR44757:SF2">
    <property type="entry name" value="BIOFILM ARCHITECTURE MAINTENANCE PROTEIN MBAA"/>
    <property type="match status" value="1"/>
</dbReference>
<evidence type="ECO:0000313" key="4">
    <source>
        <dbReference type="EMBL" id="MBC2650964.1"/>
    </source>
</evidence>
<dbReference type="PANTHER" id="PTHR44757">
    <property type="entry name" value="DIGUANYLATE CYCLASE DGCP"/>
    <property type="match status" value="1"/>
</dbReference>
<evidence type="ECO:0000259" key="3">
    <source>
        <dbReference type="PROSITE" id="PS50887"/>
    </source>
</evidence>
<dbReference type="SMART" id="SM00267">
    <property type="entry name" value="GGDEF"/>
    <property type="match status" value="1"/>
</dbReference>
<dbReference type="InterPro" id="IPR043128">
    <property type="entry name" value="Rev_trsase/Diguanyl_cyclase"/>
</dbReference>
<dbReference type="Gene3D" id="3.30.70.270">
    <property type="match status" value="1"/>
</dbReference>
<reference evidence="4 5" key="1">
    <citation type="submission" date="2020-08" db="EMBL/GenBank/DDBJ databases">
        <title>The genome sequence of Novosphingobium flavum 4Y4.</title>
        <authorList>
            <person name="Liu Y."/>
        </authorList>
    </citation>
    <scope>NUCLEOTIDE SEQUENCE [LARGE SCALE GENOMIC DNA]</scope>
    <source>
        <strain evidence="4 5">4Y4</strain>
    </source>
</reference>
<keyword evidence="1" id="KW-0812">Transmembrane</keyword>
<dbReference type="SUPFAM" id="SSF55073">
    <property type="entry name" value="Nucleotide cyclase"/>
    <property type="match status" value="1"/>
</dbReference>
<dbReference type="CDD" id="cd01948">
    <property type="entry name" value="EAL"/>
    <property type="match status" value="1"/>
</dbReference>
<comment type="caution">
    <text evidence="4">The sequence shown here is derived from an EMBL/GenBank/DDBJ whole genome shotgun (WGS) entry which is preliminary data.</text>
</comment>
<keyword evidence="5" id="KW-1185">Reference proteome</keyword>
<evidence type="ECO:0000313" key="5">
    <source>
        <dbReference type="Proteomes" id="UP000520156"/>
    </source>
</evidence>
<sequence>MFRGLVRAEAGMRRAMLVIFVALATFTAALVGGFFHATRTADEAIRAGERQLLENQIEVTVRGLMDTQTLQVTWDDAMRNAGQGHRIDPTWTDTYFGTFLTETLGANAIYLIDPQGELLRSWEGGNSGRPSRYRALVPQVRAALRIVDSDTSLSGRPVTYRQLTDARWPFGADGRPLRRRYGGLIDHHGRPALMTVITVLPDSHFELLRQRPNLLVTVRDIDPALLARIGGATLLTDLRLERGPPASTRRNAMAMVDGNDRELGWLTWQPHVVGPLLLVRTAPLLAGYILFYCLVLAIGAVGIREAIRVSRELAASEARAQHIALHDSLLGLPNRTHVMQRLTALLEECRDSGEQVVLAYFDLDRFKAINETVGHHVGDDVLVQVAERLRRTLRPGDVLGRLASDEFVLVRRGADGRTCADELGAELMALFAEPFMVFGQTVAITVSCGISWGPEQAADAKAVLRNADVALFEAKAKGRARYRRFTAELDATIRWRRDIEGELRRAIACDHLAMAYQPIINLADGSIAGFEALVRWHHPERGDISPGTFVPVAEQSGLMPELGEWVLRRVFADSHDFGLAEISINLSPLQLVTRDFVGTLRRLIGEECVDPSRFSFEITEGVLLDRSQRVLDLLAELQDMGFRVALDDFGTGYSSLAYLRTFQFDRIKIDRSFVQGIESDIDAQSILRAIVALGRTLRMKVVAEGVETLLQQQLVHAAGCQYVQGYLYWRALTPEQVIGLLATDKVRSYRLAV</sequence>
<dbReference type="InterPro" id="IPR007892">
    <property type="entry name" value="CHASE4"/>
</dbReference>
<name>A0A7X1F657_9SPHN</name>
<evidence type="ECO:0000259" key="2">
    <source>
        <dbReference type="PROSITE" id="PS50883"/>
    </source>
</evidence>
<dbReference type="Pfam" id="PF05228">
    <property type="entry name" value="CHASE4"/>
    <property type="match status" value="1"/>
</dbReference>
<dbReference type="SUPFAM" id="SSF141868">
    <property type="entry name" value="EAL domain-like"/>
    <property type="match status" value="1"/>
</dbReference>
<dbReference type="PROSITE" id="PS50883">
    <property type="entry name" value="EAL"/>
    <property type="match status" value="1"/>
</dbReference>
<dbReference type="CDD" id="cd01949">
    <property type="entry name" value="GGDEF"/>
    <property type="match status" value="1"/>
</dbReference>